<dbReference type="Proteomes" id="UP001596317">
    <property type="component" value="Unassembled WGS sequence"/>
</dbReference>
<keyword evidence="4 6" id="KW-0067">ATP-binding</keyword>
<comment type="similarity">
    <text evidence="1">Belongs to the ABC transporter superfamily.</text>
</comment>
<feature type="domain" description="ABC transporter" evidence="5">
    <location>
        <begin position="1"/>
        <end position="208"/>
    </location>
</feature>
<reference evidence="7" key="1">
    <citation type="journal article" date="2019" name="Int. J. Syst. Evol. Microbiol.">
        <title>The Global Catalogue of Microorganisms (GCM) 10K type strain sequencing project: providing services to taxonomists for standard genome sequencing and annotation.</title>
        <authorList>
            <consortium name="The Broad Institute Genomics Platform"/>
            <consortium name="The Broad Institute Genome Sequencing Center for Infectious Disease"/>
            <person name="Wu L."/>
            <person name="Ma J."/>
        </authorList>
    </citation>
    <scope>NUCLEOTIDE SEQUENCE [LARGE SCALE GENOMIC DNA]</scope>
    <source>
        <strain evidence="7">CCUG 63830</strain>
    </source>
</reference>
<evidence type="ECO:0000259" key="5">
    <source>
        <dbReference type="PROSITE" id="PS50893"/>
    </source>
</evidence>
<evidence type="ECO:0000256" key="4">
    <source>
        <dbReference type="ARBA" id="ARBA00022840"/>
    </source>
</evidence>
<dbReference type="GO" id="GO:0005524">
    <property type="term" value="F:ATP binding"/>
    <property type="evidence" value="ECO:0007669"/>
    <property type="project" value="UniProtKB-KW"/>
</dbReference>
<comment type="caution">
    <text evidence="6">The sequence shown here is derived from an EMBL/GenBank/DDBJ whole genome shotgun (WGS) entry which is preliminary data.</text>
</comment>
<sequence length="273" mass="29374">MNLSLPAGALGLFLGPNGAGKTTTLRLLAGLEAPDSGTFTLLGRAPHPALRREVAFTLEEPRFYPHLSLLDNLRVVAGYRGLRRAGVWAAGALERVGLRESAHRAFGRCSLGMRQRLYLASTLTPDLRLLLLDEPTNGLDVEGREALWSVLTRLRDDGVSLLVSTHQVLEAERSADHLSVLHGGRSVFDGPLSALQAQRRLVLQVPDPAQTALALQAHGHATQSGRGAGELVVQAAPAQAAQVLGLLSTLNLPVYGSRPEDLEELYWRIKDAS</sequence>
<dbReference type="PANTHER" id="PTHR43335">
    <property type="entry name" value="ABC TRANSPORTER, ATP-BINDING PROTEIN"/>
    <property type="match status" value="1"/>
</dbReference>
<keyword evidence="3" id="KW-0547">Nucleotide-binding</keyword>
<protein>
    <submittedName>
        <fullName evidence="6">ABC transporter ATP-binding protein</fullName>
    </submittedName>
</protein>
<evidence type="ECO:0000256" key="1">
    <source>
        <dbReference type="ARBA" id="ARBA00005417"/>
    </source>
</evidence>
<dbReference type="InterPro" id="IPR027417">
    <property type="entry name" value="P-loop_NTPase"/>
</dbReference>
<dbReference type="InterPro" id="IPR003439">
    <property type="entry name" value="ABC_transporter-like_ATP-bd"/>
</dbReference>
<dbReference type="Pfam" id="PF00005">
    <property type="entry name" value="ABC_tran"/>
    <property type="match status" value="1"/>
</dbReference>
<dbReference type="PROSITE" id="PS50893">
    <property type="entry name" value="ABC_TRANSPORTER_2"/>
    <property type="match status" value="1"/>
</dbReference>
<gene>
    <name evidence="6" type="ORF">ACFP90_08135</name>
</gene>
<name>A0ABW1ZIS5_9DEIO</name>
<dbReference type="RefSeq" id="WP_380058196.1">
    <property type="nucleotide sequence ID" value="NZ_JBHSWB010000001.1"/>
</dbReference>
<dbReference type="PANTHER" id="PTHR43335:SF4">
    <property type="entry name" value="ABC TRANSPORTER, ATP-BINDING PROTEIN"/>
    <property type="match status" value="1"/>
</dbReference>
<evidence type="ECO:0000313" key="7">
    <source>
        <dbReference type="Proteomes" id="UP001596317"/>
    </source>
</evidence>
<evidence type="ECO:0000313" key="6">
    <source>
        <dbReference type="EMBL" id="MFC6660329.1"/>
    </source>
</evidence>
<dbReference type="SUPFAM" id="SSF52540">
    <property type="entry name" value="P-loop containing nucleoside triphosphate hydrolases"/>
    <property type="match status" value="1"/>
</dbReference>
<evidence type="ECO:0000256" key="3">
    <source>
        <dbReference type="ARBA" id="ARBA00022741"/>
    </source>
</evidence>
<evidence type="ECO:0000256" key="2">
    <source>
        <dbReference type="ARBA" id="ARBA00022448"/>
    </source>
</evidence>
<dbReference type="EMBL" id="JBHSWB010000001">
    <property type="protein sequence ID" value="MFC6660329.1"/>
    <property type="molecule type" value="Genomic_DNA"/>
</dbReference>
<dbReference type="InterPro" id="IPR003593">
    <property type="entry name" value="AAA+_ATPase"/>
</dbReference>
<dbReference type="SMART" id="SM00382">
    <property type="entry name" value="AAA"/>
    <property type="match status" value="1"/>
</dbReference>
<organism evidence="6 7">
    <name type="scientific">Deinococcus multiflagellatus</name>
    <dbReference type="NCBI Taxonomy" id="1656887"/>
    <lineage>
        <taxon>Bacteria</taxon>
        <taxon>Thermotogati</taxon>
        <taxon>Deinococcota</taxon>
        <taxon>Deinococci</taxon>
        <taxon>Deinococcales</taxon>
        <taxon>Deinococcaceae</taxon>
        <taxon>Deinococcus</taxon>
    </lineage>
</organism>
<keyword evidence="7" id="KW-1185">Reference proteome</keyword>
<accession>A0ABW1ZIS5</accession>
<keyword evidence="2" id="KW-0813">Transport</keyword>
<dbReference type="Gene3D" id="3.40.50.300">
    <property type="entry name" value="P-loop containing nucleotide triphosphate hydrolases"/>
    <property type="match status" value="1"/>
</dbReference>
<proteinExistence type="inferred from homology"/>